<gene>
    <name evidence="1" type="ORF">NQ176_g10713</name>
</gene>
<evidence type="ECO:0000313" key="1">
    <source>
        <dbReference type="EMBL" id="KAJ2965229.1"/>
    </source>
</evidence>
<comment type="caution">
    <text evidence="1">The sequence shown here is derived from an EMBL/GenBank/DDBJ whole genome shotgun (WGS) entry which is preliminary data.</text>
</comment>
<dbReference type="Proteomes" id="UP001143910">
    <property type="component" value="Unassembled WGS sequence"/>
</dbReference>
<dbReference type="EMBL" id="JANJQO010003077">
    <property type="protein sequence ID" value="KAJ2965229.1"/>
    <property type="molecule type" value="Genomic_DNA"/>
</dbReference>
<name>A0ACC1MG46_9HYPO</name>
<protein>
    <submittedName>
        <fullName evidence="1">Uncharacterized protein</fullName>
    </submittedName>
</protein>
<keyword evidence="2" id="KW-1185">Reference proteome</keyword>
<proteinExistence type="predicted"/>
<reference evidence="1" key="1">
    <citation type="submission" date="2022-08" db="EMBL/GenBank/DDBJ databases">
        <title>Genome Sequence of Lecanicillium fungicola.</title>
        <authorList>
            <person name="Buettner E."/>
        </authorList>
    </citation>
    <scope>NUCLEOTIDE SEQUENCE</scope>
    <source>
        <strain evidence="1">Babe33</strain>
    </source>
</reference>
<evidence type="ECO:0000313" key="2">
    <source>
        <dbReference type="Proteomes" id="UP001143910"/>
    </source>
</evidence>
<accession>A0ACC1MG46</accession>
<sequence length="82" mass="9361">MLSNGLLSNNPAEFAETYGKRWMVTEYEAGDVVLHLPYMIHASTINESAGNVIRLATDLRFCDQSRPYDRRWCNFFEVGDGV</sequence>
<organism evidence="1 2">
    <name type="scientific">Zarea fungicola</name>
    <dbReference type="NCBI Taxonomy" id="93591"/>
    <lineage>
        <taxon>Eukaryota</taxon>
        <taxon>Fungi</taxon>
        <taxon>Dikarya</taxon>
        <taxon>Ascomycota</taxon>
        <taxon>Pezizomycotina</taxon>
        <taxon>Sordariomycetes</taxon>
        <taxon>Hypocreomycetidae</taxon>
        <taxon>Hypocreales</taxon>
        <taxon>Cordycipitaceae</taxon>
        <taxon>Zarea</taxon>
    </lineage>
</organism>